<proteinExistence type="predicted"/>
<sequence>MQTTFEIILTTQNVQEVNDAIHWCEENTPDFDYGVPLVGGCIGPFLVYSIQAPFYFFNETDAIHFKLRWSDYL</sequence>
<evidence type="ECO:0000313" key="2">
    <source>
        <dbReference type="Proteomes" id="UP000054624"/>
    </source>
</evidence>
<dbReference type="RefSeq" id="WP_061158893.1">
    <property type="nucleotide sequence ID" value="NZ_FCOI02000002.1"/>
</dbReference>
<dbReference type="STRING" id="1777137.AWB76_00919"/>
<evidence type="ECO:0000313" key="1">
    <source>
        <dbReference type="EMBL" id="SAK46472.1"/>
    </source>
</evidence>
<dbReference type="EMBL" id="FCOI02000002">
    <property type="protein sequence ID" value="SAK46472.1"/>
    <property type="molecule type" value="Genomic_DNA"/>
</dbReference>
<protein>
    <submittedName>
        <fullName evidence="1">Uncharacterized protein</fullName>
    </submittedName>
</protein>
<reference evidence="2" key="1">
    <citation type="submission" date="2016-01" db="EMBL/GenBank/DDBJ databases">
        <authorList>
            <person name="Peeters Charlotte."/>
        </authorList>
    </citation>
    <scope>NUCLEOTIDE SEQUENCE [LARGE SCALE GENOMIC DNA]</scope>
</reference>
<dbReference type="AlphaFoldDB" id="A0A157ZLS0"/>
<accession>A0A157ZLS0</accession>
<name>A0A157ZLS0_9BURK</name>
<organism evidence="1 2">
    <name type="scientific">Caballeronia temeraria</name>
    <dbReference type="NCBI Taxonomy" id="1777137"/>
    <lineage>
        <taxon>Bacteria</taxon>
        <taxon>Pseudomonadati</taxon>
        <taxon>Pseudomonadota</taxon>
        <taxon>Betaproteobacteria</taxon>
        <taxon>Burkholderiales</taxon>
        <taxon>Burkholderiaceae</taxon>
        <taxon>Caballeronia</taxon>
    </lineage>
</organism>
<gene>
    <name evidence="1" type="ORF">AWB76_00919</name>
</gene>
<dbReference type="Proteomes" id="UP000054624">
    <property type="component" value="Unassembled WGS sequence"/>
</dbReference>
<keyword evidence="2" id="KW-1185">Reference proteome</keyword>